<dbReference type="SUPFAM" id="SSF46785">
    <property type="entry name" value="Winged helix' DNA-binding domain"/>
    <property type="match status" value="1"/>
</dbReference>
<dbReference type="PROSITE" id="PS50931">
    <property type="entry name" value="HTH_LYSR"/>
    <property type="match status" value="1"/>
</dbReference>
<dbReference type="OrthoDB" id="108771at2"/>
<dbReference type="InterPro" id="IPR005119">
    <property type="entry name" value="LysR_subst-bd"/>
</dbReference>
<dbReference type="Pfam" id="PF03466">
    <property type="entry name" value="LysR_substrate"/>
    <property type="match status" value="1"/>
</dbReference>
<keyword evidence="4" id="KW-0804">Transcription</keyword>
<dbReference type="CDD" id="cd05466">
    <property type="entry name" value="PBP2_LTTR_substrate"/>
    <property type="match status" value="1"/>
</dbReference>
<keyword evidence="3" id="KW-0238">DNA-binding</keyword>
<dbReference type="PANTHER" id="PTHR30419:SF8">
    <property type="entry name" value="NITROGEN ASSIMILATION TRANSCRIPTIONAL ACTIVATOR-RELATED"/>
    <property type="match status" value="1"/>
</dbReference>
<protein>
    <submittedName>
        <fullName evidence="6">LysR substrate binding domain protein</fullName>
    </submittedName>
</protein>
<dbReference type="SUPFAM" id="SSF53850">
    <property type="entry name" value="Periplasmic binding protein-like II"/>
    <property type="match status" value="1"/>
</dbReference>
<name>B9Y2M0_9FIRM</name>
<dbReference type="InterPro" id="IPR000847">
    <property type="entry name" value="LysR_HTH_N"/>
</dbReference>
<feature type="domain" description="HTH lysR-type" evidence="5">
    <location>
        <begin position="1"/>
        <end position="58"/>
    </location>
</feature>
<dbReference type="GO" id="GO:0003700">
    <property type="term" value="F:DNA-binding transcription factor activity"/>
    <property type="evidence" value="ECO:0007669"/>
    <property type="project" value="InterPro"/>
</dbReference>
<dbReference type="InterPro" id="IPR036388">
    <property type="entry name" value="WH-like_DNA-bd_sf"/>
</dbReference>
<proteinExistence type="inferred from homology"/>
<dbReference type="RefSeq" id="WP_006057262.1">
    <property type="nucleotide sequence ID" value="NZ_GG657551.1"/>
</dbReference>
<dbReference type="PANTHER" id="PTHR30419">
    <property type="entry name" value="HTH-TYPE TRANSCRIPTIONAL REGULATOR YBHD"/>
    <property type="match status" value="1"/>
</dbReference>
<evidence type="ECO:0000256" key="4">
    <source>
        <dbReference type="ARBA" id="ARBA00023163"/>
    </source>
</evidence>
<comment type="similarity">
    <text evidence="1">Belongs to the LysR transcriptional regulatory family.</text>
</comment>
<keyword evidence="2" id="KW-0805">Transcription regulation</keyword>
<dbReference type="Proteomes" id="UP000005950">
    <property type="component" value="Unassembled WGS sequence"/>
</dbReference>
<dbReference type="InterPro" id="IPR036390">
    <property type="entry name" value="WH_DNA-bd_sf"/>
</dbReference>
<reference evidence="6 7" key="1">
    <citation type="submission" date="2008-12" db="EMBL/GenBank/DDBJ databases">
        <authorList>
            <person name="Fulton L."/>
            <person name="Clifton S."/>
            <person name="Fulton B."/>
            <person name="Xu J."/>
            <person name="Minx P."/>
            <person name="Pepin K.H."/>
            <person name="Johnson M."/>
            <person name="Bhonagiri V."/>
            <person name="Nash W.E."/>
            <person name="Mardis E.R."/>
            <person name="Wilson R.K."/>
        </authorList>
    </citation>
    <scope>NUCLEOTIDE SEQUENCE [LARGE SCALE GENOMIC DNA]</scope>
    <source>
        <strain evidence="6 7">DSM 12042</strain>
    </source>
</reference>
<dbReference type="HOGENOM" id="CLU_039613_6_2_9"/>
<organism evidence="6 7">
    <name type="scientific">Holdemania filiformis DSM 12042</name>
    <dbReference type="NCBI Taxonomy" id="545696"/>
    <lineage>
        <taxon>Bacteria</taxon>
        <taxon>Bacillati</taxon>
        <taxon>Bacillota</taxon>
        <taxon>Erysipelotrichia</taxon>
        <taxon>Erysipelotrichales</taxon>
        <taxon>Erysipelotrichaceae</taxon>
        <taxon>Holdemania</taxon>
    </lineage>
</organism>
<dbReference type="Pfam" id="PF00126">
    <property type="entry name" value="HTH_1"/>
    <property type="match status" value="1"/>
</dbReference>
<dbReference type="eggNOG" id="COG0583">
    <property type="taxonomic scope" value="Bacteria"/>
</dbReference>
<dbReference type="InterPro" id="IPR050950">
    <property type="entry name" value="HTH-type_LysR_regulators"/>
</dbReference>
<dbReference type="AlphaFoldDB" id="B9Y2M0"/>
<dbReference type="GO" id="GO:0003677">
    <property type="term" value="F:DNA binding"/>
    <property type="evidence" value="ECO:0007669"/>
    <property type="project" value="UniProtKB-KW"/>
</dbReference>
<evidence type="ECO:0000313" key="6">
    <source>
        <dbReference type="EMBL" id="EEF69782.1"/>
    </source>
</evidence>
<evidence type="ECO:0000259" key="5">
    <source>
        <dbReference type="PROSITE" id="PS50931"/>
    </source>
</evidence>
<reference evidence="6 7" key="2">
    <citation type="submission" date="2009-02" db="EMBL/GenBank/DDBJ databases">
        <title>Draft genome sequence of Holdemania filiformis DSM 12042.</title>
        <authorList>
            <person name="Sudarsanam P."/>
            <person name="Ley R."/>
            <person name="Guruge J."/>
            <person name="Turnbaugh P.J."/>
            <person name="Mahowald M."/>
            <person name="Liep D."/>
            <person name="Gordon J."/>
        </authorList>
    </citation>
    <scope>NUCLEOTIDE SEQUENCE [LARGE SCALE GENOMIC DNA]</scope>
    <source>
        <strain evidence="6 7">DSM 12042</strain>
    </source>
</reference>
<dbReference type="Gene3D" id="1.10.10.10">
    <property type="entry name" value="Winged helix-like DNA-binding domain superfamily/Winged helix DNA-binding domain"/>
    <property type="match status" value="1"/>
</dbReference>
<dbReference type="GO" id="GO:0005829">
    <property type="term" value="C:cytosol"/>
    <property type="evidence" value="ECO:0007669"/>
    <property type="project" value="TreeGrafter"/>
</dbReference>
<dbReference type="STRING" id="545696.HOLDEFILI_00045"/>
<dbReference type="EMBL" id="ACCF01000002">
    <property type="protein sequence ID" value="EEF69782.1"/>
    <property type="molecule type" value="Genomic_DNA"/>
</dbReference>
<accession>B9Y2M0</accession>
<evidence type="ECO:0000256" key="1">
    <source>
        <dbReference type="ARBA" id="ARBA00009437"/>
    </source>
</evidence>
<gene>
    <name evidence="6" type="ORF">HOLDEFILI_00045</name>
</gene>
<evidence type="ECO:0000256" key="3">
    <source>
        <dbReference type="ARBA" id="ARBA00023125"/>
    </source>
</evidence>
<evidence type="ECO:0000313" key="7">
    <source>
        <dbReference type="Proteomes" id="UP000005950"/>
    </source>
</evidence>
<sequence length="308" mass="34711">MDIQHLRYFLTVSRTLNYTKAAEELYISRQAVAQAVRQLETELQSPLLINRKNALALTPLGLIFQKEAAKIVRAFGQFEAAMMKQAGDKKNELKIVMGAGIVLNLSAEIFARFSTAYSSILLSTKEEDNETILRHVTEGEADLGLIGTTPAYIQGFRYCLIKKSDLHVCMHVDHPLAKKVSLTFQDLKDVPMVGFGEKYDLHRYYVQKCHENGFSPTFSIITADVNISRNLVLENRSVSFAFPDYRKDTHPSPSKVKVLPLNLGETDDWGIYAITRKDEEITLAQQLFIEFMQSQARMESPATAAGVR</sequence>
<comment type="caution">
    <text evidence="6">The sequence shown here is derived from an EMBL/GenBank/DDBJ whole genome shotgun (WGS) entry which is preliminary data.</text>
</comment>
<dbReference type="Gene3D" id="3.40.190.290">
    <property type="match status" value="1"/>
</dbReference>
<evidence type="ECO:0000256" key="2">
    <source>
        <dbReference type="ARBA" id="ARBA00023015"/>
    </source>
</evidence>